<dbReference type="InterPro" id="IPR027961">
    <property type="entry name" value="DUF4442"/>
</dbReference>
<dbReference type="Pfam" id="PF14539">
    <property type="entry name" value="DUF4442"/>
    <property type="match status" value="1"/>
</dbReference>
<dbReference type="Gene3D" id="3.10.129.10">
    <property type="entry name" value="Hotdog Thioesterase"/>
    <property type="match status" value="1"/>
</dbReference>
<proteinExistence type="predicted"/>
<feature type="transmembrane region" description="Helical" evidence="1">
    <location>
        <begin position="39"/>
        <end position="58"/>
    </location>
</feature>
<keyword evidence="1" id="KW-0812">Transmembrane</keyword>
<organism evidence="2">
    <name type="scientific">marine metagenome</name>
    <dbReference type="NCBI Taxonomy" id="408172"/>
    <lineage>
        <taxon>unclassified sequences</taxon>
        <taxon>metagenomes</taxon>
        <taxon>ecological metagenomes</taxon>
    </lineage>
</organism>
<evidence type="ECO:0000313" key="2">
    <source>
        <dbReference type="EMBL" id="SVA52088.1"/>
    </source>
</evidence>
<keyword evidence="1" id="KW-0472">Membrane</keyword>
<dbReference type="InterPro" id="IPR029069">
    <property type="entry name" value="HotDog_dom_sf"/>
</dbReference>
<protein>
    <recommendedName>
        <fullName evidence="3">DUF4442 domain-containing protein</fullName>
    </recommendedName>
</protein>
<dbReference type="AlphaFoldDB" id="A0A381WIX3"/>
<dbReference type="EMBL" id="UINC01011860">
    <property type="protein sequence ID" value="SVA52088.1"/>
    <property type="molecule type" value="Genomic_DNA"/>
</dbReference>
<reference evidence="2" key="1">
    <citation type="submission" date="2018-05" db="EMBL/GenBank/DDBJ databases">
        <authorList>
            <person name="Lanie J.A."/>
            <person name="Ng W.-L."/>
            <person name="Kazmierczak K.M."/>
            <person name="Andrzejewski T.M."/>
            <person name="Davidsen T.M."/>
            <person name="Wayne K.J."/>
            <person name="Tettelin H."/>
            <person name="Glass J.I."/>
            <person name="Rusch D."/>
            <person name="Podicherti R."/>
            <person name="Tsui H.-C.T."/>
            <person name="Winkler M.E."/>
        </authorList>
    </citation>
    <scope>NUCLEOTIDE SEQUENCE</scope>
</reference>
<sequence length="141" mass="15905">MSKVRLINYCRPQIVDVSEKGVTLLIPLNRRTRNHVKSMYIGVMTVGVDLVTGFTAMLKIRESKRNVILIFKDMKANFLKRAEGDVHYICNEGKKIAQAVDQTLKTGERVNLLVPVTATVPEKFGDEPIAEFTITLSLKEK</sequence>
<name>A0A381WIX3_9ZZZZ</name>
<evidence type="ECO:0008006" key="3">
    <source>
        <dbReference type="Google" id="ProtNLM"/>
    </source>
</evidence>
<dbReference type="SUPFAM" id="SSF54637">
    <property type="entry name" value="Thioesterase/thiol ester dehydrase-isomerase"/>
    <property type="match status" value="1"/>
</dbReference>
<accession>A0A381WIX3</accession>
<evidence type="ECO:0000256" key="1">
    <source>
        <dbReference type="SAM" id="Phobius"/>
    </source>
</evidence>
<gene>
    <name evidence="2" type="ORF">METZ01_LOCUS104942</name>
</gene>
<keyword evidence="1" id="KW-1133">Transmembrane helix</keyword>